<comment type="caution">
    <text evidence="2">The sequence shown here is derived from an EMBL/GenBank/DDBJ whole genome shotgun (WGS) entry which is preliminary data.</text>
</comment>
<dbReference type="EMBL" id="JACIIV010000007">
    <property type="protein sequence ID" value="MBB6227072.1"/>
    <property type="molecule type" value="Genomic_DNA"/>
</dbReference>
<sequence length="101" mass="10819">MDISHVAAVERVARVLAGQRLSINAEGTLESASQQVDASWREHIDDALAVLRTLRAPDGDMAAVGDVVIWQRMIAAALGTPHDDPEQDEVLGTGDVPGMQY</sequence>
<evidence type="ECO:0000256" key="1">
    <source>
        <dbReference type="SAM" id="MobiDB-lite"/>
    </source>
</evidence>
<evidence type="ECO:0000313" key="3">
    <source>
        <dbReference type="Proteomes" id="UP000538147"/>
    </source>
</evidence>
<keyword evidence="3" id="KW-1185">Reference proteome</keyword>
<accession>A0A841LD50</accession>
<dbReference type="RefSeq" id="WP_243452705.1">
    <property type="nucleotide sequence ID" value="NZ_BMOX01000029.1"/>
</dbReference>
<gene>
    <name evidence="2" type="ORF">FHS79_001234</name>
</gene>
<dbReference type="AlphaFoldDB" id="A0A841LD50"/>
<name>A0A841LD50_9SPHN</name>
<dbReference type="Proteomes" id="UP000538147">
    <property type="component" value="Unassembled WGS sequence"/>
</dbReference>
<feature type="region of interest" description="Disordered" evidence="1">
    <location>
        <begin position="80"/>
        <end position="101"/>
    </location>
</feature>
<organism evidence="2 3">
    <name type="scientific">Polymorphobacter multimanifer</name>
    <dbReference type="NCBI Taxonomy" id="1070431"/>
    <lineage>
        <taxon>Bacteria</taxon>
        <taxon>Pseudomonadati</taxon>
        <taxon>Pseudomonadota</taxon>
        <taxon>Alphaproteobacteria</taxon>
        <taxon>Sphingomonadales</taxon>
        <taxon>Sphingosinicellaceae</taxon>
        <taxon>Polymorphobacter</taxon>
    </lineage>
</organism>
<protein>
    <submittedName>
        <fullName evidence="2">Uncharacterized protein</fullName>
    </submittedName>
</protein>
<proteinExistence type="predicted"/>
<reference evidence="2 3" key="1">
    <citation type="submission" date="2020-08" db="EMBL/GenBank/DDBJ databases">
        <title>Genomic Encyclopedia of Type Strains, Phase IV (KMG-IV): sequencing the most valuable type-strain genomes for metagenomic binning, comparative biology and taxonomic classification.</title>
        <authorList>
            <person name="Goeker M."/>
        </authorList>
    </citation>
    <scope>NUCLEOTIDE SEQUENCE [LARGE SCALE GENOMIC DNA]</scope>
    <source>
        <strain evidence="2 3">DSM 102189</strain>
    </source>
</reference>
<evidence type="ECO:0000313" key="2">
    <source>
        <dbReference type="EMBL" id="MBB6227072.1"/>
    </source>
</evidence>